<dbReference type="EMBL" id="JAEAOA010001224">
    <property type="protein sequence ID" value="KAK3589223.1"/>
    <property type="molecule type" value="Genomic_DNA"/>
</dbReference>
<evidence type="ECO:0000313" key="2">
    <source>
        <dbReference type="Proteomes" id="UP001195483"/>
    </source>
</evidence>
<dbReference type="AlphaFoldDB" id="A0AAE0SCZ4"/>
<sequence length="109" mass="12086">MDAAPTSSGTYADVFNRFDATVEMVKLILFRKWPRKSSVSDGATVIRDRHNIINGNTTSRSIQINFEAMQLPEDVAKCKSDSGKKTCLERTIQSFRGTGIREVSASVDI</sequence>
<accession>A0AAE0SCZ4</accession>
<reference evidence="1" key="3">
    <citation type="submission" date="2023-05" db="EMBL/GenBank/DDBJ databases">
        <authorList>
            <person name="Smith C.H."/>
        </authorList>
    </citation>
    <scope>NUCLEOTIDE SEQUENCE</scope>
    <source>
        <strain evidence="1">CHS0354</strain>
        <tissue evidence="1">Mantle</tissue>
    </source>
</reference>
<dbReference type="Proteomes" id="UP001195483">
    <property type="component" value="Unassembled WGS sequence"/>
</dbReference>
<gene>
    <name evidence="1" type="ORF">CHS0354_020084</name>
</gene>
<proteinExistence type="predicted"/>
<comment type="caution">
    <text evidence="1">The sequence shown here is derived from an EMBL/GenBank/DDBJ whole genome shotgun (WGS) entry which is preliminary data.</text>
</comment>
<protein>
    <submittedName>
        <fullName evidence="1">Uncharacterized protein</fullName>
    </submittedName>
</protein>
<reference evidence="1" key="2">
    <citation type="journal article" date="2021" name="Genome Biol. Evol.">
        <title>Developing a high-quality reference genome for a parasitic bivalve with doubly uniparental inheritance (Bivalvia: Unionida).</title>
        <authorList>
            <person name="Smith C.H."/>
        </authorList>
    </citation>
    <scope>NUCLEOTIDE SEQUENCE</scope>
    <source>
        <strain evidence="1">CHS0354</strain>
        <tissue evidence="1">Mantle</tissue>
    </source>
</reference>
<keyword evidence="2" id="KW-1185">Reference proteome</keyword>
<organism evidence="1 2">
    <name type="scientific">Potamilus streckersoni</name>
    <dbReference type="NCBI Taxonomy" id="2493646"/>
    <lineage>
        <taxon>Eukaryota</taxon>
        <taxon>Metazoa</taxon>
        <taxon>Spiralia</taxon>
        <taxon>Lophotrochozoa</taxon>
        <taxon>Mollusca</taxon>
        <taxon>Bivalvia</taxon>
        <taxon>Autobranchia</taxon>
        <taxon>Heteroconchia</taxon>
        <taxon>Palaeoheterodonta</taxon>
        <taxon>Unionida</taxon>
        <taxon>Unionoidea</taxon>
        <taxon>Unionidae</taxon>
        <taxon>Ambleminae</taxon>
        <taxon>Lampsilini</taxon>
        <taxon>Potamilus</taxon>
    </lineage>
</organism>
<name>A0AAE0SCZ4_9BIVA</name>
<evidence type="ECO:0000313" key="1">
    <source>
        <dbReference type="EMBL" id="KAK3589223.1"/>
    </source>
</evidence>
<reference evidence="1" key="1">
    <citation type="journal article" date="2021" name="Genome Biol. Evol.">
        <title>A High-Quality Reference Genome for a Parasitic Bivalve with Doubly Uniparental Inheritance (Bivalvia: Unionida).</title>
        <authorList>
            <person name="Smith C.H."/>
        </authorList>
    </citation>
    <scope>NUCLEOTIDE SEQUENCE</scope>
    <source>
        <strain evidence="1">CHS0354</strain>
    </source>
</reference>